<comment type="caution">
    <text evidence="3">Lacks conserved residue(s) required for the propagation of feature annotation.</text>
</comment>
<dbReference type="AlphaFoldDB" id="A0A0M4SCF9"/>
<feature type="binding site" evidence="3">
    <location>
        <position position="199"/>
    </location>
    <ligand>
        <name>NADP(+)</name>
        <dbReference type="ChEBI" id="CHEBI:58349"/>
    </ligand>
</feature>
<sequence>MRKFGLLGKKLSHSLSPLLHKTFFEDIGLKDEYKLYEVDETEIDNFKNYMLENSIEGVNITVPYKKIFLDKLNFISDEAKDIGAINLLYIKDNKFYGDNTDYYGFKYTLTKNDIDVKNKKIAIIGKGGASASVDKVLKDMGAKDITFYFRRDKLSKIEFPENMEGDIIINTTPVGMYPNIHDNLVNEEILKNFKIAIDLIYNPLETEFLKIARKNGLKTINGMDMLIEQALKTDEILYDILLSTQLRKKIRKKMKKKVEEFYENNGD</sequence>
<dbReference type="SUPFAM" id="SSF51735">
    <property type="entry name" value="NAD(P)-binding Rossmann-fold domains"/>
    <property type="match status" value="1"/>
</dbReference>
<comment type="function">
    <text evidence="3">Involved in the biosynthesis of the chorismate, which leads to the biosynthesis of aromatic amino acids. Catalyzes the reversible NADPH linked reduction of 3-dehydroshikimate (DHSA) to yield shikimate (SA).</text>
</comment>
<evidence type="ECO:0000256" key="3">
    <source>
        <dbReference type="HAMAP-Rule" id="MF_00222"/>
    </source>
</evidence>
<dbReference type="Gene3D" id="3.40.50.720">
    <property type="entry name" value="NAD(P)-binding Rossmann-like Domain"/>
    <property type="match status" value="1"/>
</dbReference>
<dbReference type="CDD" id="cd01065">
    <property type="entry name" value="NAD_bind_Shikimate_DH"/>
    <property type="match status" value="1"/>
</dbReference>
<proteinExistence type="inferred from homology"/>
<feature type="active site" description="Proton acceptor" evidence="3">
    <location>
        <position position="65"/>
    </location>
</feature>
<comment type="caution">
    <text evidence="5">The sequence shown here is derived from an EMBL/GenBank/DDBJ whole genome shotgun (WGS) entry which is preliminary data.</text>
</comment>
<dbReference type="Proteomes" id="UP000054800">
    <property type="component" value="Unassembled WGS sequence"/>
</dbReference>
<dbReference type="UniPathway" id="UPA00053">
    <property type="reaction ID" value="UER00087"/>
</dbReference>
<keyword evidence="2 3" id="KW-0057">Aromatic amino acid biosynthesis</keyword>
<evidence type="ECO:0000256" key="2">
    <source>
        <dbReference type="ARBA" id="ARBA00023141"/>
    </source>
</evidence>
<feature type="binding site" evidence="3">
    <location>
        <begin position="14"/>
        <end position="16"/>
    </location>
    <ligand>
        <name>shikimate</name>
        <dbReference type="ChEBI" id="CHEBI:36208"/>
    </ligand>
</feature>
<evidence type="ECO:0000313" key="6">
    <source>
        <dbReference type="Proteomes" id="UP000054800"/>
    </source>
</evidence>
<feature type="binding site" evidence="3">
    <location>
        <position position="86"/>
    </location>
    <ligand>
        <name>shikimate</name>
        <dbReference type="ChEBI" id="CHEBI:36208"/>
    </ligand>
</feature>
<dbReference type="PANTHER" id="PTHR21089">
    <property type="entry name" value="SHIKIMATE DEHYDROGENASE"/>
    <property type="match status" value="1"/>
</dbReference>
<dbReference type="RefSeq" id="WP_029597932.1">
    <property type="nucleotide sequence ID" value="NZ_CP022122.1"/>
</dbReference>
<dbReference type="Gene3D" id="3.40.50.10860">
    <property type="entry name" value="Leucine Dehydrogenase, chain A, domain 1"/>
    <property type="match status" value="1"/>
</dbReference>
<dbReference type="InterPro" id="IPR036291">
    <property type="entry name" value="NAD(P)-bd_dom_sf"/>
</dbReference>
<feature type="binding site" evidence="3">
    <location>
        <position position="61"/>
    </location>
    <ligand>
        <name>shikimate</name>
        <dbReference type="ChEBI" id="CHEBI:36208"/>
    </ligand>
</feature>
<accession>A0A0M4SCF9</accession>
<dbReference type="GeneID" id="79782824"/>
<feature type="domain" description="Shikimate dehydrogenase substrate binding N-terminal" evidence="4">
    <location>
        <begin position="6"/>
        <end position="87"/>
    </location>
</feature>
<dbReference type="EMBL" id="LMVH01000003">
    <property type="protein sequence ID" value="KUL97656.1"/>
    <property type="molecule type" value="Genomic_DNA"/>
</dbReference>
<dbReference type="OrthoDB" id="9792692at2"/>
<dbReference type="HAMAP" id="MF_00222">
    <property type="entry name" value="Shikimate_DH_AroE"/>
    <property type="match status" value="1"/>
</dbReference>
<evidence type="ECO:0000259" key="4">
    <source>
        <dbReference type="Pfam" id="PF08501"/>
    </source>
</evidence>
<dbReference type="InterPro" id="IPR013708">
    <property type="entry name" value="Shikimate_DH-bd_N"/>
</dbReference>
<dbReference type="GO" id="GO:0050661">
    <property type="term" value="F:NADP binding"/>
    <property type="evidence" value="ECO:0007669"/>
    <property type="project" value="TreeGrafter"/>
</dbReference>
<feature type="binding site" evidence="3">
    <location>
        <position position="77"/>
    </location>
    <ligand>
        <name>NADP(+)</name>
        <dbReference type="ChEBI" id="CHEBI:58349"/>
    </ligand>
</feature>
<dbReference type="PATRIC" id="fig|76856.3.peg.1573"/>
<comment type="pathway">
    <text evidence="1 3">Metabolic intermediate biosynthesis; chorismate biosynthesis; chorismate from D-erythrose 4-phosphate and phosphoenolpyruvate: step 4/7.</text>
</comment>
<dbReference type="Pfam" id="PF08501">
    <property type="entry name" value="Shikimate_dh_N"/>
    <property type="match status" value="1"/>
</dbReference>
<feature type="binding site" evidence="3">
    <location>
        <position position="222"/>
    </location>
    <ligand>
        <name>NADP(+)</name>
        <dbReference type="ChEBI" id="CHEBI:58349"/>
    </ligand>
</feature>
<dbReference type="GO" id="GO:0019632">
    <property type="term" value="P:shikimate metabolic process"/>
    <property type="evidence" value="ECO:0007669"/>
    <property type="project" value="TreeGrafter"/>
</dbReference>
<dbReference type="EC" id="1.1.1.25" evidence="3"/>
<dbReference type="SUPFAM" id="SSF53223">
    <property type="entry name" value="Aminoacid dehydrogenase-like, N-terminal domain"/>
    <property type="match status" value="1"/>
</dbReference>
<dbReference type="InterPro" id="IPR046346">
    <property type="entry name" value="Aminoacid_DH-like_N_sf"/>
</dbReference>
<dbReference type="InterPro" id="IPR022893">
    <property type="entry name" value="Shikimate_DH_fam"/>
</dbReference>
<dbReference type="PANTHER" id="PTHR21089:SF1">
    <property type="entry name" value="BIFUNCTIONAL 3-DEHYDROQUINATE DEHYDRATASE_SHIKIMATE DEHYDROGENASE, CHLOROPLASTIC"/>
    <property type="match status" value="1"/>
</dbReference>
<comment type="subunit">
    <text evidence="3">Homodimer.</text>
</comment>
<dbReference type="GO" id="GO:0009423">
    <property type="term" value="P:chorismate biosynthetic process"/>
    <property type="evidence" value="ECO:0007669"/>
    <property type="project" value="UniProtKB-UniRule"/>
</dbReference>
<gene>
    <name evidence="3" type="primary">aroE</name>
    <name evidence="5" type="ORF">RO03_11730</name>
</gene>
<feature type="binding site" evidence="3">
    <location>
        <position position="229"/>
    </location>
    <ligand>
        <name>shikimate</name>
        <dbReference type="ChEBI" id="CHEBI:36208"/>
    </ligand>
</feature>
<dbReference type="GO" id="GO:0005829">
    <property type="term" value="C:cytosol"/>
    <property type="evidence" value="ECO:0007669"/>
    <property type="project" value="TreeGrafter"/>
</dbReference>
<reference evidence="5 6" key="1">
    <citation type="submission" date="2015-10" db="EMBL/GenBank/DDBJ databases">
        <authorList>
            <person name="Gilbert D.G."/>
        </authorList>
    </citation>
    <scope>NUCLEOTIDE SEQUENCE [LARGE SCALE GENOMIC DNA]</scope>
    <source>
        <strain evidence="5 6">ChDC F311</strain>
    </source>
</reference>
<dbReference type="GO" id="GO:0004764">
    <property type="term" value="F:shikimate 3-dehydrogenase (NADP+) activity"/>
    <property type="evidence" value="ECO:0007669"/>
    <property type="project" value="UniProtKB-UniRule"/>
</dbReference>
<keyword evidence="3" id="KW-0028">Amino-acid biosynthesis</keyword>
<keyword evidence="3" id="KW-0521">NADP</keyword>
<dbReference type="GO" id="GO:0008652">
    <property type="term" value="P:amino acid biosynthetic process"/>
    <property type="evidence" value="ECO:0007669"/>
    <property type="project" value="UniProtKB-KW"/>
</dbReference>
<protein>
    <recommendedName>
        <fullName evidence="3">Shikimate dehydrogenase (NADP(+))</fullName>
        <shortName evidence="3">SDH</shortName>
        <ecNumber evidence="3">1.1.1.25</ecNumber>
    </recommendedName>
</protein>
<organism evidence="5 6">
    <name type="scientific">Fusobacterium nucleatum subsp. nucleatum</name>
    <dbReference type="NCBI Taxonomy" id="76856"/>
    <lineage>
        <taxon>Bacteria</taxon>
        <taxon>Fusobacteriati</taxon>
        <taxon>Fusobacteriota</taxon>
        <taxon>Fusobacteriia</taxon>
        <taxon>Fusobacteriales</taxon>
        <taxon>Fusobacteriaceae</taxon>
        <taxon>Fusobacterium</taxon>
    </lineage>
</organism>
<dbReference type="GO" id="GO:0009073">
    <property type="term" value="P:aromatic amino acid family biosynthetic process"/>
    <property type="evidence" value="ECO:0007669"/>
    <property type="project" value="UniProtKB-KW"/>
</dbReference>
<name>A0A0M4SCF9_FUSNC</name>
<comment type="similarity">
    <text evidence="3">Belongs to the shikimate dehydrogenase family.</text>
</comment>
<keyword evidence="3" id="KW-0560">Oxidoreductase</keyword>
<evidence type="ECO:0000256" key="1">
    <source>
        <dbReference type="ARBA" id="ARBA00004871"/>
    </source>
</evidence>
<comment type="catalytic activity">
    <reaction evidence="3">
        <text>shikimate + NADP(+) = 3-dehydroshikimate + NADPH + H(+)</text>
        <dbReference type="Rhea" id="RHEA:17737"/>
        <dbReference type="ChEBI" id="CHEBI:15378"/>
        <dbReference type="ChEBI" id="CHEBI:16630"/>
        <dbReference type="ChEBI" id="CHEBI:36208"/>
        <dbReference type="ChEBI" id="CHEBI:57783"/>
        <dbReference type="ChEBI" id="CHEBI:58349"/>
        <dbReference type="EC" id="1.1.1.25"/>
    </reaction>
</comment>
<feature type="binding site" evidence="3">
    <location>
        <position position="101"/>
    </location>
    <ligand>
        <name>shikimate</name>
        <dbReference type="ChEBI" id="CHEBI:36208"/>
    </ligand>
</feature>
<feature type="binding site" evidence="3">
    <location>
        <position position="201"/>
    </location>
    <ligand>
        <name>shikimate</name>
        <dbReference type="ChEBI" id="CHEBI:36208"/>
    </ligand>
</feature>
<evidence type="ECO:0000313" key="5">
    <source>
        <dbReference type="EMBL" id="KUL97656.1"/>
    </source>
</evidence>